<reference evidence="2 3" key="1">
    <citation type="journal article" date="2013" name="Genome Announc.">
        <title>Genome Sequence of Staphylococcus massiliensis Strain S46, Isolated from the Surface of Healthy Human Skin.</title>
        <authorList>
            <person name="Srivastav R."/>
            <person name="Singh A."/>
            <person name="Jangir P.K."/>
            <person name="Kumari C."/>
            <person name="Muduli S."/>
            <person name="Sharma R."/>
        </authorList>
    </citation>
    <scope>NUCLEOTIDE SEQUENCE [LARGE SCALE GENOMIC DNA]</scope>
    <source>
        <strain evidence="2 3">S46</strain>
    </source>
</reference>
<proteinExistence type="predicted"/>
<evidence type="ECO:0000313" key="2">
    <source>
        <dbReference type="EMBL" id="EKU48596.1"/>
    </source>
</evidence>
<dbReference type="AlphaFoldDB" id="K9ARC7"/>
<organism evidence="2 3">
    <name type="scientific">Staphylococcus massiliensis S46</name>
    <dbReference type="NCBI Taxonomy" id="1229783"/>
    <lineage>
        <taxon>Bacteria</taxon>
        <taxon>Bacillati</taxon>
        <taxon>Bacillota</taxon>
        <taxon>Bacilli</taxon>
        <taxon>Bacillales</taxon>
        <taxon>Staphylococcaceae</taxon>
        <taxon>Staphylococcus</taxon>
    </lineage>
</organism>
<name>K9ARC7_9STAP</name>
<dbReference type="OrthoDB" id="2407917at2"/>
<dbReference type="eggNOG" id="COG4858">
    <property type="taxonomic scope" value="Bacteria"/>
</dbReference>
<keyword evidence="1" id="KW-1133">Transmembrane helix</keyword>
<dbReference type="EMBL" id="AMSQ01000006">
    <property type="protein sequence ID" value="EKU48596.1"/>
    <property type="molecule type" value="Genomic_DNA"/>
</dbReference>
<dbReference type="SUPFAM" id="SSF158560">
    <property type="entry name" value="BH3980-like"/>
    <property type="match status" value="1"/>
</dbReference>
<gene>
    <name evidence="2" type="ORF">C273_05285</name>
</gene>
<feature type="transmembrane region" description="Helical" evidence="1">
    <location>
        <begin position="101"/>
        <end position="121"/>
    </location>
</feature>
<dbReference type="STRING" id="1229783.C273_05285"/>
<keyword evidence="1" id="KW-0472">Membrane</keyword>
<feature type="transmembrane region" description="Helical" evidence="1">
    <location>
        <begin position="168"/>
        <end position="190"/>
    </location>
</feature>
<keyword evidence="3" id="KW-1185">Reference proteome</keyword>
<dbReference type="Pfam" id="PF06570">
    <property type="entry name" value="DUF1129"/>
    <property type="match status" value="1"/>
</dbReference>
<evidence type="ECO:0000256" key="1">
    <source>
        <dbReference type="SAM" id="Phobius"/>
    </source>
</evidence>
<keyword evidence="1" id="KW-0812">Transmembrane</keyword>
<feature type="transmembrane region" description="Helical" evidence="1">
    <location>
        <begin position="196"/>
        <end position="215"/>
    </location>
</feature>
<protein>
    <recommendedName>
        <fullName evidence="4">DUF1129 family protein</fullName>
    </recommendedName>
</protein>
<dbReference type="PATRIC" id="fig|1229783.3.peg.1069"/>
<evidence type="ECO:0008006" key="4">
    <source>
        <dbReference type="Google" id="ProtNLM"/>
    </source>
</evidence>
<dbReference type="RefSeq" id="WP_009383168.1">
    <property type="nucleotide sequence ID" value="NZ_AMSQ01000006.1"/>
</dbReference>
<accession>K9ARC7</accession>
<sequence length="225" mass="26708">MNKSTEELARENNVKLLRLNNTDRDIYENYMTYIRSDLRVNQHDSEVLLSDMLDHLLEAENKGMHAMEFFEHDPKKHAKKTIRSLPNETFQNIVRYICNHFLLLLGVFFFLEGFTGFFIGVKRLYLFTFPLLFIFGLIMVFLFIWAFFRSIQLQSFERSRFTSLWTYALLIILGILTFQVFFIPQTYLYFGPYVKIGNWTFIILSAITLAIAIFIEQKRENASKS</sequence>
<feature type="transmembrane region" description="Helical" evidence="1">
    <location>
        <begin position="127"/>
        <end position="148"/>
    </location>
</feature>
<dbReference type="InterPro" id="IPR009214">
    <property type="entry name" value="DUF1129"/>
</dbReference>
<dbReference type="Proteomes" id="UP000009885">
    <property type="component" value="Unassembled WGS sequence"/>
</dbReference>
<evidence type="ECO:0000313" key="3">
    <source>
        <dbReference type="Proteomes" id="UP000009885"/>
    </source>
</evidence>
<comment type="caution">
    <text evidence="2">The sequence shown here is derived from an EMBL/GenBank/DDBJ whole genome shotgun (WGS) entry which is preliminary data.</text>
</comment>